<accession>A0A6A5ZMD7</accession>
<reference evidence="3" key="1">
    <citation type="journal article" date="2020" name="Stud. Mycol.">
        <title>101 Dothideomycetes genomes: a test case for predicting lifestyles and emergence of pathogens.</title>
        <authorList>
            <person name="Haridas S."/>
            <person name="Albert R."/>
            <person name="Binder M."/>
            <person name="Bloem J."/>
            <person name="Labutti K."/>
            <person name="Salamov A."/>
            <person name="Andreopoulos B."/>
            <person name="Baker S."/>
            <person name="Barry K."/>
            <person name="Bills G."/>
            <person name="Bluhm B."/>
            <person name="Cannon C."/>
            <person name="Castanera R."/>
            <person name="Culley D."/>
            <person name="Daum C."/>
            <person name="Ezra D."/>
            <person name="Gonzalez J."/>
            <person name="Henrissat B."/>
            <person name="Kuo A."/>
            <person name="Liang C."/>
            <person name="Lipzen A."/>
            <person name="Lutzoni F."/>
            <person name="Magnuson J."/>
            <person name="Mondo S."/>
            <person name="Nolan M."/>
            <person name="Ohm R."/>
            <person name="Pangilinan J."/>
            <person name="Park H.-J."/>
            <person name="Ramirez L."/>
            <person name="Alfaro M."/>
            <person name="Sun H."/>
            <person name="Tritt A."/>
            <person name="Yoshinaga Y."/>
            <person name="Zwiers L.-H."/>
            <person name="Turgeon B."/>
            <person name="Goodwin S."/>
            <person name="Spatafora J."/>
            <person name="Crous P."/>
            <person name="Grigoriev I."/>
        </authorList>
    </citation>
    <scope>NUCLEOTIDE SEQUENCE</scope>
    <source>
        <strain evidence="3">CBS 627.86</strain>
    </source>
</reference>
<feature type="transmembrane region" description="Helical" evidence="1">
    <location>
        <begin position="245"/>
        <end position="265"/>
    </location>
</feature>
<dbReference type="Proteomes" id="UP000799770">
    <property type="component" value="Unassembled WGS sequence"/>
</dbReference>
<gene>
    <name evidence="3" type="ORF">BDV96DRAFT_567521</name>
</gene>
<feature type="domain" description="DUF6594" evidence="2">
    <location>
        <begin position="16"/>
        <end position="279"/>
    </location>
</feature>
<dbReference type="OrthoDB" id="5342093at2759"/>
<keyword evidence="1" id="KW-1133">Transmembrane helix</keyword>
<dbReference type="AlphaFoldDB" id="A0A6A5ZMD7"/>
<keyword evidence="1" id="KW-0812">Transmembrane</keyword>
<dbReference type="EMBL" id="ML977315">
    <property type="protein sequence ID" value="KAF2119411.1"/>
    <property type="molecule type" value="Genomic_DNA"/>
</dbReference>
<evidence type="ECO:0000313" key="3">
    <source>
        <dbReference type="EMBL" id="KAF2119411.1"/>
    </source>
</evidence>
<proteinExistence type="predicted"/>
<name>A0A6A5ZMD7_9PLEO</name>
<feature type="transmembrane region" description="Helical" evidence="1">
    <location>
        <begin position="218"/>
        <end position="239"/>
    </location>
</feature>
<keyword evidence="4" id="KW-1185">Reference proteome</keyword>
<evidence type="ECO:0000313" key="4">
    <source>
        <dbReference type="Proteomes" id="UP000799770"/>
    </source>
</evidence>
<sequence length="279" mass="31258">MDDACGNPLQDLVAGYPRLAGQMGLVPETAIFRTFPALNARNLLYQQAELVALEKKLIACENGDNKQKNKDGYAVDWHWLKKSSEMDKDPVQLRLILDIRQKLKEYNEALIQASTVARMEKADKWDVKYIQTFLMTGSMAQSPLVGLDDTTWGSLDSPDDFSHQDLVALRPRRLEDPFSNWLARNAVARLPDSVFRRFIKPSPTYGVMGIEDSSVFRLTAWITSVVASLIPILSIIVLWTVRSMVARLGIIAAFNLLFSTCLSTFTNAKRAEVFAVTAA</sequence>
<keyword evidence="1" id="KW-0472">Membrane</keyword>
<evidence type="ECO:0000256" key="1">
    <source>
        <dbReference type="SAM" id="Phobius"/>
    </source>
</evidence>
<dbReference type="PANTHER" id="PTHR34502">
    <property type="entry name" value="DUF6594 DOMAIN-CONTAINING PROTEIN-RELATED"/>
    <property type="match status" value="1"/>
</dbReference>
<evidence type="ECO:0000259" key="2">
    <source>
        <dbReference type="Pfam" id="PF20237"/>
    </source>
</evidence>
<organism evidence="3 4">
    <name type="scientific">Lophiotrema nucula</name>
    <dbReference type="NCBI Taxonomy" id="690887"/>
    <lineage>
        <taxon>Eukaryota</taxon>
        <taxon>Fungi</taxon>
        <taxon>Dikarya</taxon>
        <taxon>Ascomycota</taxon>
        <taxon>Pezizomycotina</taxon>
        <taxon>Dothideomycetes</taxon>
        <taxon>Pleosporomycetidae</taxon>
        <taxon>Pleosporales</taxon>
        <taxon>Lophiotremataceae</taxon>
        <taxon>Lophiotrema</taxon>
    </lineage>
</organism>
<protein>
    <recommendedName>
        <fullName evidence="2">DUF6594 domain-containing protein</fullName>
    </recommendedName>
</protein>
<dbReference type="Pfam" id="PF20237">
    <property type="entry name" value="DUF6594"/>
    <property type="match status" value="1"/>
</dbReference>
<dbReference type="PANTHER" id="PTHR34502:SF5">
    <property type="entry name" value="DUF6594 DOMAIN-CONTAINING PROTEIN"/>
    <property type="match status" value="1"/>
</dbReference>
<dbReference type="InterPro" id="IPR046529">
    <property type="entry name" value="DUF6594"/>
</dbReference>